<dbReference type="EMBL" id="BMMK01000004">
    <property type="protein sequence ID" value="GGM43420.1"/>
    <property type="molecule type" value="Genomic_DNA"/>
</dbReference>
<organism evidence="1 2">
    <name type="scientific">Longimycelium tulufanense</name>
    <dbReference type="NCBI Taxonomy" id="907463"/>
    <lineage>
        <taxon>Bacteria</taxon>
        <taxon>Bacillati</taxon>
        <taxon>Actinomycetota</taxon>
        <taxon>Actinomycetes</taxon>
        <taxon>Pseudonocardiales</taxon>
        <taxon>Pseudonocardiaceae</taxon>
        <taxon>Longimycelium</taxon>
    </lineage>
</organism>
<comment type="caution">
    <text evidence="1">The sequence shown here is derived from an EMBL/GenBank/DDBJ whole genome shotgun (WGS) entry which is preliminary data.</text>
</comment>
<dbReference type="AlphaFoldDB" id="A0A8J3CBJ2"/>
<evidence type="ECO:0000313" key="1">
    <source>
        <dbReference type="EMBL" id="GGM43420.1"/>
    </source>
</evidence>
<gene>
    <name evidence="1" type="ORF">GCM10012275_12960</name>
</gene>
<evidence type="ECO:0000313" key="2">
    <source>
        <dbReference type="Proteomes" id="UP000637578"/>
    </source>
</evidence>
<proteinExistence type="predicted"/>
<sequence>MGAGCACHIPDRAMGRTRATGGRQHFQPDTILIHESGCAHIPGACGHLSESDIAPPTWGWIINPAAGLWGQISKELPAAATHGNTALKATRRCGSCMGTLG</sequence>
<dbReference type="Proteomes" id="UP000637578">
    <property type="component" value="Unassembled WGS sequence"/>
</dbReference>
<accession>A0A8J3CBJ2</accession>
<reference evidence="1" key="2">
    <citation type="submission" date="2020-09" db="EMBL/GenBank/DDBJ databases">
        <authorList>
            <person name="Sun Q."/>
            <person name="Zhou Y."/>
        </authorList>
    </citation>
    <scope>NUCLEOTIDE SEQUENCE</scope>
    <source>
        <strain evidence="1">CGMCC 4.5737</strain>
    </source>
</reference>
<name>A0A8J3CBJ2_9PSEU</name>
<keyword evidence="2" id="KW-1185">Reference proteome</keyword>
<protein>
    <submittedName>
        <fullName evidence="1">Uncharacterized protein</fullName>
    </submittedName>
</protein>
<reference evidence="1" key="1">
    <citation type="journal article" date="2014" name="Int. J. Syst. Evol. Microbiol.">
        <title>Complete genome sequence of Corynebacterium casei LMG S-19264T (=DSM 44701T), isolated from a smear-ripened cheese.</title>
        <authorList>
            <consortium name="US DOE Joint Genome Institute (JGI-PGF)"/>
            <person name="Walter F."/>
            <person name="Albersmeier A."/>
            <person name="Kalinowski J."/>
            <person name="Ruckert C."/>
        </authorList>
    </citation>
    <scope>NUCLEOTIDE SEQUENCE</scope>
    <source>
        <strain evidence="1">CGMCC 4.5737</strain>
    </source>
</reference>